<feature type="transmembrane region" description="Helical" evidence="6">
    <location>
        <begin position="300"/>
        <end position="320"/>
    </location>
</feature>
<dbReference type="GO" id="GO:0016020">
    <property type="term" value="C:membrane"/>
    <property type="evidence" value="ECO:0007669"/>
    <property type="project" value="UniProtKB-SubCell"/>
</dbReference>
<protein>
    <submittedName>
        <fullName evidence="9">P protein-like isoform X1</fullName>
    </submittedName>
</protein>
<dbReference type="Proteomes" id="UP000192223">
    <property type="component" value="Unplaced"/>
</dbReference>
<feature type="transmembrane region" description="Helical" evidence="6">
    <location>
        <begin position="275"/>
        <end position="294"/>
    </location>
</feature>
<organism evidence="8 9">
    <name type="scientific">Agrilus planipennis</name>
    <name type="common">Emerald ash borer</name>
    <name type="synonym">Agrilus marcopoli</name>
    <dbReference type="NCBI Taxonomy" id="224129"/>
    <lineage>
        <taxon>Eukaryota</taxon>
        <taxon>Metazoa</taxon>
        <taxon>Ecdysozoa</taxon>
        <taxon>Arthropoda</taxon>
        <taxon>Hexapoda</taxon>
        <taxon>Insecta</taxon>
        <taxon>Pterygota</taxon>
        <taxon>Neoptera</taxon>
        <taxon>Endopterygota</taxon>
        <taxon>Coleoptera</taxon>
        <taxon>Polyphaga</taxon>
        <taxon>Elateriformia</taxon>
        <taxon>Buprestoidea</taxon>
        <taxon>Buprestidae</taxon>
        <taxon>Agrilinae</taxon>
        <taxon>Agrilus</taxon>
    </lineage>
</organism>
<dbReference type="GeneID" id="108738943"/>
<evidence type="ECO:0000256" key="4">
    <source>
        <dbReference type="ARBA" id="ARBA00022989"/>
    </source>
</evidence>
<evidence type="ECO:0000256" key="1">
    <source>
        <dbReference type="ARBA" id="ARBA00004141"/>
    </source>
</evidence>
<dbReference type="InParanoid" id="A0A7F5R580"/>
<feature type="transmembrane region" description="Helical" evidence="6">
    <location>
        <begin position="369"/>
        <end position="394"/>
    </location>
</feature>
<keyword evidence="5 6" id="KW-0472">Membrane</keyword>
<evidence type="ECO:0000259" key="7">
    <source>
        <dbReference type="Pfam" id="PF03600"/>
    </source>
</evidence>
<dbReference type="RefSeq" id="XP_025830759.1">
    <property type="nucleotide sequence ID" value="XM_025974974.1"/>
</dbReference>
<proteinExistence type="predicted"/>
<feature type="transmembrane region" description="Helical" evidence="6">
    <location>
        <begin position="566"/>
        <end position="583"/>
    </location>
</feature>
<accession>A0A7F5R580</accession>
<comment type="subcellular location">
    <subcellularLocation>
        <location evidence="1">Membrane</location>
        <topology evidence="1">Multi-pass membrane protein</topology>
    </subcellularLocation>
</comment>
<keyword evidence="2" id="KW-0813">Transport</keyword>
<feature type="transmembrane region" description="Helical" evidence="6">
    <location>
        <begin position="449"/>
        <end position="475"/>
    </location>
</feature>
<keyword evidence="4 6" id="KW-1133">Transmembrane helix</keyword>
<dbReference type="KEGG" id="apln:108738943"/>
<feature type="transmembrane region" description="Helical" evidence="6">
    <location>
        <begin position="332"/>
        <end position="357"/>
    </location>
</feature>
<keyword evidence="3 6" id="KW-0812">Transmembrane</keyword>
<evidence type="ECO:0000256" key="5">
    <source>
        <dbReference type="ARBA" id="ARBA00023136"/>
    </source>
</evidence>
<feature type="transmembrane region" description="Helical" evidence="6">
    <location>
        <begin position="665"/>
        <end position="683"/>
    </location>
</feature>
<feature type="domain" description="Citrate transporter-like" evidence="7">
    <location>
        <begin position="286"/>
        <end position="719"/>
    </location>
</feature>
<sequence length="782" mass="87382">MDISISSSTITDSGDEDSSYFFPQLPHIIRNSENWCRRHYSSVPDAHHSKATKVCIISSPIEPVAEDEEDDDGIENGDNIIFNTNKTHDYTFFPEKWKQILRYTKLAILIIFWLLITIILMRKTEIVPGTHQINVAKGKAKSFSIFDAPKSKKLEIMLDGAMLPEYYRNLSQHSMDVWVEGVVTSQPANNNSNLKEANVLSVKNISELWRVPLVSDTMLEQVPQINLRKALALDDVLVNDSQYLSLRIKLKTNLDRNLPLSLEYHLASISTNDGVIYAAFVLLGLYVIIIFEIIHRTLAAMLASTISIAILAYLNVRPALSEIVSWIDTETLLLLFSMMIIVTIVSETGLFDYLAVLAFKVTNGKEWPLINTLCLFTVFLSCFLDSVTTALLLTPVTIRLCEVMKLNPVPVLISMVIYSNVGGAITPVGDPPNVIIASNKNVVSSGVNFAVFTLHMGIGVLLSSIVIQLLLHFFYKDDKDFKVRDRERQEVSELKREIAVWQRAVASVSSYSKDEDVVKESMMKRTSKLMGKLQTKTASCSNSNRDPFEDNLEALQNQYRIRNKPLLIKSGIVLLFVIPSFFLHSVPEISHLGMGWTAFLGALLLLILYDKDNLDSILARVEWSTLIFFASLFILMEALSRLGLIDWIGQQTESLIMSVHQESRLAVAILLILWVSAGASAFVDNIPLTTMMVKISVNLSKNAELKLPLQPLVWALSFGACFGGNGSLFGSSSNIICAGVAEQHGYKFSFTDFFKVGFPIMVASVLVVTIYLIVAHAVFEWN</sequence>
<evidence type="ECO:0000256" key="6">
    <source>
        <dbReference type="SAM" id="Phobius"/>
    </source>
</evidence>
<dbReference type="InterPro" id="IPR004680">
    <property type="entry name" value="Cit_transptr-like_dom"/>
</dbReference>
<dbReference type="Pfam" id="PF03600">
    <property type="entry name" value="CitMHS"/>
    <property type="match status" value="1"/>
</dbReference>
<feature type="transmembrane region" description="Helical" evidence="6">
    <location>
        <begin position="756"/>
        <end position="779"/>
    </location>
</feature>
<evidence type="ECO:0000313" key="8">
    <source>
        <dbReference type="Proteomes" id="UP000192223"/>
    </source>
</evidence>
<evidence type="ECO:0000256" key="2">
    <source>
        <dbReference type="ARBA" id="ARBA00022448"/>
    </source>
</evidence>
<name>A0A7F5R580_AGRPL</name>
<feature type="transmembrane region" description="Helical" evidence="6">
    <location>
        <begin position="621"/>
        <end position="645"/>
    </location>
</feature>
<reference evidence="9" key="1">
    <citation type="submission" date="2025-08" db="UniProtKB">
        <authorList>
            <consortium name="RefSeq"/>
        </authorList>
    </citation>
    <scope>IDENTIFICATION</scope>
    <source>
        <tissue evidence="9">Entire body</tissue>
    </source>
</reference>
<feature type="transmembrane region" description="Helical" evidence="6">
    <location>
        <begin position="589"/>
        <end position="609"/>
    </location>
</feature>
<dbReference type="FunCoup" id="A0A7F5R580">
    <property type="interactions" value="2"/>
</dbReference>
<feature type="transmembrane region" description="Helical" evidence="6">
    <location>
        <begin position="406"/>
        <end position="429"/>
    </location>
</feature>
<gene>
    <name evidence="9" type="primary">LOC108738943</name>
</gene>
<feature type="transmembrane region" description="Helical" evidence="6">
    <location>
        <begin position="100"/>
        <end position="121"/>
    </location>
</feature>
<dbReference type="PANTHER" id="PTHR43568">
    <property type="entry name" value="P PROTEIN"/>
    <property type="match status" value="1"/>
</dbReference>
<dbReference type="PANTHER" id="PTHR43568:SF1">
    <property type="entry name" value="P PROTEIN"/>
    <property type="match status" value="1"/>
</dbReference>
<dbReference type="OrthoDB" id="442352at2759"/>
<evidence type="ECO:0000313" key="9">
    <source>
        <dbReference type="RefSeq" id="XP_025830759.1"/>
    </source>
</evidence>
<dbReference type="AlphaFoldDB" id="A0A7F5R580"/>
<dbReference type="GO" id="GO:0055085">
    <property type="term" value="P:transmembrane transport"/>
    <property type="evidence" value="ECO:0007669"/>
    <property type="project" value="InterPro"/>
</dbReference>
<dbReference type="CDD" id="cd01116">
    <property type="entry name" value="P_permease"/>
    <property type="match status" value="1"/>
</dbReference>
<evidence type="ECO:0000256" key="3">
    <source>
        <dbReference type="ARBA" id="ARBA00022692"/>
    </source>
</evidence>
<keyword evidence="8" id="KW-1185">Reference proteome</keyword>
<dbReference type="InterPro" id="IPR051475">
    <property type="entry name" value="Diverse_Ion_Transporter"/>
</dbReference>